<feature type="region of interest" description="Disordered" evidence="1">
    <location>
        <begin position="700"/>
        <end position="796"/>
    </location>
</feature>
<dbReference type="AlphaFoldDB" id="A0A9W8L9Z7"/>
<feature type="region of interest" description="Disordered" evidence="1">
    <location>
        <begin position="1099"/>
        <end position="1129"/>
    </location>
</feature>
<proteinExistence type="predicted"/>
<dbReference type="InterPro" id="IPR011989">
    <property type="entry name" value="ARM-like"/>
</dbReference>
<feature type="compositionally biased region" description="Acidic residues" evidence="1">
    <location>
        <begin position="740"/>
        <end position="755"/>
    </location>
</feature>
<dbReference type="OrthoDB" id="78088at2759"/>
<feature type="compositionally biased region" description="Low complexity" evidence="1">
    <location>
        <begin position="188"/>
        <end position="204"/>
    </location>
</feature>
<reference evidence="2" key="1">
    <citation type="submission" date="2022-07" db="EMBL/GenBank/DDBJ databases">
        <title>Phylogenomic reconstructions and comparative analyses of Kickxellomycotina fungi.</title>
        <authorList>
            <person name="Reynolds N.K."/>
            <person name="Stajich J.E."/>
            <person name="Barry K."/>
            <person name="Grigoriev I.V."/>
            <person name="Crous P."/>
            <person name="Smith M.E."/>
        </authorList>
    </citation>
    <scope>NUCLEOTIDE SEQUENCE</scope>
    <source>
        <strain evidence="2">BCRC 34297</strain>
    </source>
</reference>
<sequence length="1145" mass="121913">MPDPFSNIRRKPAAATYGRRALAARRVGSQSNATNSDVVFGLASRSGSHQSLIPVALLSSPTIGGDATSTMTASESESDGNMRVLPPASVKDSEVGGKLWARRSAQSTMSKLESLYESTQTKTVVPSNQSARAILDSAKNNWDLGEANEAHAKPQATVVGSGRPAQRISRSNTNLSNAVKAAKVPFPAKSKPVASATSAPALAARPDKAPDAPPLETMAKAVPGKAAKSKPSQPKRARNDVRGTDLQGTPVAQQSACLQLKAVESPSKVAKAMRGSHAVPVHRQQQQLPPKSKTAHTNDSPWDMVDLLASSPIPVQTRATRRPVAARTRGMKPQTSSDIASSSPPSTPGRLLDLGKSSQPSSSLGDSDGEGTFAAAAATPKAQVANRRTLEAIQGPSLATSKRLQARAYSQNVVYTYGRTRDDDDLEEFGRALAIPGMLGMNSQPLLGHRESDVDSDSAADSLCLPAKWRGAPASSTHLLDLADSVGDNSGRKESSVPFKRRLGAIIHGLNASALGSAATACSQLLDGLVDEEFRDELLGSKSWLPTLLQSMHRARDDPAVLPTAMLVIAMAFGVPATMQTLVFERQVLETVAEILKPTAETEILLLRRQRDFTSAEYHHCAAQICYLARQCNVVSESLPQSTYNLALAALHSFTRSDDVAYLAMARLLRSEMYESGCLGLIIERTFSWSIPTFVDMQRRTTTPRSGVSARSPFDDPRASTISSTSWGAASKRGSTLDSDASDEDDLWMDFDLPEEEKHAPGATQASSGYRKDKSGVAKIGQRTRTTPAAATSVGNLGKPQHAERLLLHEPGGSLPSFASIALELELLRFCTTESADNQSEVLAIDSCVPLLLSLLAMCQQASTQLQGAALVRALEIAALTLQLLVNLSNSSSVFCARFIARQGLDVVSKSIAFVSQKLDQPASSIEHGTSEFSPRRKALVDNASDLRYDILLVTSALLTNVVDSDPSSALYFSHVLQSPQCALSSRCFPECACKGRLPLAVLLTRAFLACHSACAIADAAVAAGYLSVLLGLLVREKTTGRESILRLLPGQSTTVLIKHIEDFIRVSDAVNQRFSGLFGGLAFMSQSKAAPTLHESRRPLLTNGDHQGSNDTTSIAARAPNKEPATQSKIAASLRGVIDMLGNI</sequence>
<evidence type="ECO:0000313" key="3">
    <source>
        <dbReference type="Proteomes" id="UP001140011"/>
    </source>
</evidence>
<gene>
    <name evidence="2" type="ORF">GGI19_004516</name>
</gene>
<feature type="compositionally biased region" description="Polar residues" evidence="1">
    <location>
        <begin position="720"/>
        <end position="739"/>
    </location>
</feature>
<organism evidence="2 3">
    <name type="scientific">Coemansia pectinata</name>
    <dbReference type="NCBI Taxonomy" id="1052879"/>
    <lineage>
        <taxon>Eukaryota</taxon>
        <taxon>Fungi</taxon>
        <taxon>Fungi incertae sedis</taxon>
        <taxon>Zoopagomycota</taxon>
        <taxon>Kickxellomycotina</taxon>
        <taxon>Kickxellomycetes</taxon>
        <taxon>Kickxellales</taxon>
        <taxon>Kickxellaceae</taxon>
        <taxon>Coemansia</taxon>
    </lineage>
</organism>
<feature type="region of interest" description="Disordered" evidence="1">
    <location>
        <begin position="63"/>
        <end position="82"/>
    </location>
</feature>
<evidence type="ECO:0000313" key="2">
    <source>
        <dbReference type="EMBL" id="KAJ2751386.1"/>
    </source>
</evidence>
<dbReference type="Gene3D" id="1.25.10.10">
    <property type="entry name" value="Leucine-rich Repeat Variant"/>
    <property type="match status" value="1"/>
</dbReference>
<name>A0A9W8L9Z7_9FUNG</name>
<feature type="region of interest" description="Disordered" evidence="1">
    <location>
        <begin position="149"/>
        <end position="176"/>
    </location>
</feature>
<accession>A0A9W8L9Z7</accession>
<feature type="compositionally biased region" description="Polar residues" evidence="1">
    <location>
        <begin position="783"/>
        <end position="795"/>
    </location>
</feature>
<feature type="region of interest" description="Disordered" evidence="1">
    <location>
        <begin position="188"/>
        <end position="252"/>
    </location>
</feature>
<evidence type="ECO:0000256" key="1">
    <source>
        <dbReference type="SAM" id="MobiDB-lite"/>
    </source>
</evidence>
<keyword evidence="3" id="KW-1185">Reference proteome</keyword>
<feature type="compositionally biased region" description="Polar residues" evidence="1">
    <location>
        <begin position="283"/>
        <end position="300"/>
    </location>
</feature>
<comment type="caution">
    <text evidence="2">The sequence shown here is derived from an EMBL/GenBank/DDBJ whole genome shotgun (WGS) entry which is preliminary data.</text>
</comment>
<dbReference type="EMBL" id="JANBUH010000408">
    <property type="protein sequence ID" value="KAJ2751386.1"/>
    <property type="molecule type" value="Genomic_DNA"/>
</dbReference>
<dbReference type="Proteomes" id="UP001140011">
    <property type="component" value="Unassembled WGS sequence"/>
</dbReference>
<feature type="compositionally biased region" description="Low complexity" evidence="1">
    <location>
        <begin position="352"/>
        <end position="366"/>
    </location>
</feature>
<feature type="compositionally biased region" description="Polar residues" evidence="1">
    <location>
        <begin position="1105"/>
        <end position="1116"/>
    </location>
</feature>
<evidence type="ECO:0008006" key="4">
    <source>
        <dbReference type="Google" id="ProtNLM"/>
    </source>
</evidence>
<feature type="region of interest" description="Disordered" evidence="1">
    <location>
        <begin position="272"/>
        <end position="372"/>
    </location>
</feature>
<feature type="compositionally biased region" description="Low complexity" evidence="1">
    <location>
        <begin position="322"/>
        <end position="344"/>
    </location>
</feature>
<protein>
    <recommendedName>
        <fullName evidence="4">Wings apart-like protein C-terminal domain-containing protein</fullName>
    </recommendedName>
</protein>